<accession>A0A5R9GBQ6</accession>
<protein>
    <submittedName>
        <fullName evidence="1">DUF3951 domain-containing protein</fullName>
    </submittedName>
</protein>
<dbReference type="EMBL" id="VCIW01000013">
    <property type="protein sequence ID" value="TLS50818.1"/>
    <property type="molecule type" value="Genomic_DNA"/>
</dbReference>
<evidence type="ECO:0000313" key="2">
    <source>
        <dbReference type="Proteomes" id="UP000309676"/>
    </source>
</evidence>
<gene>
    <name evidence="1" type="ORF">FE782_18885</name>
</gene>
<evidence type="ECO:0000313" key="1">
    <source>
        <dbReference type="EMBL" id="TLS50818.1"/>
    </source>
</evidence>
<organism evidence="1 2">
    <name type="scientific">Paenibacillus antri</name>
    <dbReference type="NCBI Taxonomy" id="2582848"/>
    <lineage>
        <taxon>Bacteria</taxon>
        <taxon>Bacillati</taxon>
        <taxon>Bacillota</taxon>
        <taxon>Bacilli</taxon>
        <taxon>Bacillales</taxon>
        <taxon>Paenibacillaceae</taxon>
        <taxon>Paenibacillus</taxon>
    </lineage>
</organism>
<dbReference type="OrthoDB" id="2476430at2"/>
<dbReference type="AlphaFoldDB" id="A0A5R9GBQ6"/>
<dbReference type="InterPro" id="IPR025028">
    <property type="entry name" value="DUF3951"/>
</dbReference>
<sequence>MVLIVLLLGIIGYKVLRKRELPDLRYTPFDNITGQTHVEFHLEKEVMEEENENGDGTRKTRTRK</sequence>
<dbReference type="Pfam" id="PF13131">
    <property type="entry name" value="DUF3951"/>
    <property type="match status" value="1"/>
</dbReference>
<name>A0A5R9GBQ6_9BACL</name>
<dbReference type="Proteomes" id="UP000309676">
    <property type="component" value="Unassembled WGS sequence"/>
</dbReference>
<comment type="caution">
    <text evidence="1">The sequence shown here is derived from an EMBL/GenBank/DDBJ whole genome shotgun (WGS) entry which is preliminary data.</text>
</comment>
<proteinExistence type="predicted"/>
<keyword evidence="2" id="KW-1185">Reference proteome</keyword>
<reference evidence="1 2" key="1">
    <citation type="submission" date="2019-05" db="EMBL/GenBank/DDBJ databases">
        <authorList>
            <person name="Narsing Rao M.P."/>
            <person name="Li W.J."/>
        </authorList>
    </citation>
    <scope>NUCLEOTIDE SEQUENCE [LARGE SCALE GENOMIC DNA]</scope>
    <source>
        <strain evidence="1 2">SYSU_K30003</strain>
    </source>
</reference>